<dbReference type="Gene3D" id="3.30.429.10">
    <property type="entry name" value="Macrophage Migration Inhibitory Factor"/>
    <property type="match status" value="1"/>
</dbReference>
<sequence>MPFYEVSHAVPLSDAQKDEIAQAITKIHTTRFTTPSLFVNVKFTDAANESYYVGGKRRRANRVSALVRAGGGRTAESFNALAQEIHAAWDRVLLGTDTGGATTIPVGDERELRVVAITGSILGGVENGIVLPQAGEDVEWLRTNLPKFEKLAEQGHE</sequence>
<dbReference type="InterPro" id="IPR028116">
    <property type="entry name" value="Cis-CaaD-like"/>
</dbReference>
<evidence type="ECO:0000259" key="1">
    <source>
        <dbReference type="Pfam" id="PF14832"/>
    </source>
</evidence>
<reference evidence="3" key="1">
    <citation type="submission" date="2016-02" db="EMBL/GenBank/DDBJ databases">
        <title>Draft genome sequence of Microdochium bolleyi, a fungal endophyte of beachgrass.</title>
        <authorList>
            <consortium name="DOE Joint Genome Institute"/>
            <person name="David A.S."/>
            <person name="May G."/>
            <person name="Haridas S."/>
            <person name="Lim J."/>
            <person name="Wang M."/>
            <person name="Labutti K."/>
            <person name="Lipzen A."/>
            <person name="Barry K."/>
            <person name="Grigoriev I.V."/>
        </authorList>
    </citation>
    <scope>NUCLEOTIDE SEQUENCE [LARGE SCALE GENOMIC DNA]</scope>
    <source>
        <strain evidence="3">J235TASD1</strain>
    </source>
</reference>
<proteinExistence type="predicted"/>
<keyword evidence="3" id="KW-1185">Reference proteome</keyword>
<dbReference type="SUPFAM" id="SSF55331">
    <property type="entry name" value="Tautomerase/MIF"/>
    <property type="match status" value="1"/>
</dbReference>
<dbReference type="EMBL" id="KQ964245">
    <property type="protein sequence ID" value="KXJ96513.1"/>
    <property type="molecule type" value="Genomic_DNA"/>
</dbReference>
<dbReference type="OrthoDB" id="9981319at2759"/>
<dbReference type="AlphaFoldDB" id="A0A136JH75"/>
<accession>A0A136JH75</accession>
<evidence type="ECO:0000313" key="3">
    <source>
        <dbReference type="Proteomes" id="UP000070501"/>
    </source>
</evidence>
<gene>
    <name evidence="2" type="ORF">Micbo1qcDRAFT_155068</name>
</gene>
<evidence type="ECO:0000313" key="2">
    <source>
        <dbReference type="EMBL" id="KXJ96513.1"/>
    </source>
</evidence>
<feature type="domain" description="Tautomerase cis-CaaD-like" evidence="1">
    <location>
        <begin position="1"/>
        <end position="143"/>
    </location>
</feature>
<dbReference type="InterPro" id="IPR014347">
    <property type="entry name" value="Tautomerase/MIF_sf"/>
</dbReference>
<dbReference type="Proteomes" id="UP000070501">
    <property type="component" value="Unassembled WGS sequence"/>
</dbReference>
<protein>
    <recommendedName>
        <fullName evidence="1">Tautomerase cis-CaaD-like domain-containing protein</fullName>
    </recommendedName>
</protein>
<dbReference type="InParanoid" id="A0A136JH75"/>
<dbReference type="Pfam" id="PF14832">
    <property type="entry name" value="Tautomerase_3"/>
    <property type="match status" value="1"/>
</dbReference>
<feature type="non-terminal residue" evidence="2">
    <location>
        <position position="157"/>
    </location>
</feature>
<name>A0A136JH75_9PEZI</name>
<organism evidence="2 3">
    <name type="scientific">Microdochium bolleyi</name>
    <dbReference type="NCBI Taxonomy" id="196109"/>
    <lineage>
        <taxon>Eukaryota</taxon>
        <taxon>Fungi</taxon>
        <taxon>Dikarya</taxon>
        <taxon>Ascomycota</taxon>
        <taxon>Pezizomycotina</taxon>
        <taxon>Sordariomycetes</taxon>
        <taxon>Xylariomycetidae</taxon>
        <taxon>Xylariales</taxon>
        <taxon>Microdochiaceae</taxon>
        <taxon>Microdochium</taxon>
    </lineage>
</organism>